<dbReference type="SUPFAM" id="SSF51735">
    <property type="entry name" value="NAD(P)-binding Rossmann-fold domains"/>
    <property type="match status" value="1"/>
</dbReference>
<dbReference type="InterPro" id="IPR006140">
    <property type="entry name" value="D-isomer_DH_NAD-bd"/>
</dbReference>
<dbReference type="GO" id="GO:0051287">
    <property type="term" value="F:NAD binding"/>
    <property type="evidence" value="ECO:0007669"/>
    <property type="project" value="InterPro"/>
</dbReference>
<dbReference type="InterPro" id="IPR050223">
    <property type="entry name" value="D-isomer_2-hydroxyacid_DH"/>
</dbReference>
<dbReference type="GO" id="GO:0030267">
    <property type="term" value="F:glyoxylate reductase (NADPH) activity"/>
    <property type="evidence" value="ECO:0007669"/>
    <property type="project" value="TreeGrafter"/>
</dbReference>
<organism evidence="7 8">
    <name type="scientific">Neoroseomonas soli</name>
    <dbReference type="NCBI Taxonomy" id="1081025"/>
    <lineage>
        <taxon>Bacteria</taxon>
        <taxon>Pseudomonadati</taxon>
        <taxon>Pseudomonadota</taxon>
        <taxon>Alphaproteobacteria</taxon>
        <taxon>Acetobacterales</taxon>
        <taxon>Acetobacteraceae</taxon>
        <taxon>Neoroseomonas</taxon>
    </lineage>
</organism>
<gene>
    <name evidence="7" type="ORF">GXW76_01005</name>
</gene>
<keyword evidence="2 4" id="KW-0560">Oxidoreductase</keyword>
<dbReference type="SUPFAM" id="SSF52283">
    <property type="entry name" value="Formate/glycerate dehydrogenase catalytic domain-like"/>
    <property type="match status" value="1"/>
</dbReference>
<evidence type="ECO:0000256" key="3">
    <source>
        <dbReference type="ARBA" id="ARBA00023027"/>
    </source>
</evidence>
<name>A0A9X9WRF8_9PROT</name>
<dbReference type="PANTHER" id="PTHR10996:SF178">
    <property type="entry name" value="2-HYDROXYACID DEHYDROGENASE YGL185C-RELATED"/>
    <property type="match status" value="1"/>
</dbReference>
<dbReference type="PROSITE" id="PS00670">
    <property type="entry name" value="D_2_HYDROXYACID_DH_2"/>
    <property type="match status" value="1"/>
</dbReference>
<protein>
    <submittedName>
        <fullName evidence="7">Hydroxyacid dehydrogenase</fullName>
    </submittedName>
</protein>
<dbReference type="Gene3D" id="3.40.50.720">
    <property type="entry name" value="NAD(P)-binding Rossmann-like Domain"/>
    <property type="match status" value="2"/>
</dbReference>
<comment type="similarity">
    <text evidence="1 4">Belongs to the D-isomer specific 2-hydroxyacid dehydrogenase family.</text>
</comment>
<dbReference type="RefSeq" id="WP_211860117.1">
    <property type="nucleotide sequence ID" value="NZ_JAAEDM010000002.1"/>
</dbReference>
<keyword evidence="8" id="KW-1185">Reference proteome</keyword>
<dbReference type="InterPro" id="IPR029753">
    <property type="entry name" value="D-isomer_DH_CS"/>
</dbReference>
<keyword evidence="3" id="KW-0520">NAD</keyword>
<dbReference type="GO" id="GO:0005829">
    <property type="term" value="C:cytosol"/>
    <property type="evidence" value="ECO:0007669"/>
    <property type="project" value="TreeGrafter"/>
</dbReference>
<feature type="domain" description="D-isomer specific 2-hydroxyacid dehydrogenase NAD-binding" evidence="6">
    <location>
        <begin position="106"/>
        <end position="280"/>
    </location>
</feature>
<evidence type="ECO:0000256" key="2">
    <source>
        <dbReference type="ARBA" id="ARBA00023002"/>
    </source>
</evidence>
<evidence type="ECO:0000313" key="7">
    <source>
        <dbReference type="EMBL" id="MBR0669737.1"/>
    </source>
</evidence>
<dbReference type="PROSITE" id="PS00671">
    <property type="entry name" value="D_2_HYDROXYACID_DH_3"/>
    <property type="match status" value="1"/>
</dbReference>
<evidence type="ECO:0000256" key="1">
    <source>
        <dbReference type="ARBA" id="ARBA00005854"/>
    </source>
</evidence>
<sequence length="312" mass="32571">MKVLLHYAAGPGLEARLRALPGLDLRVCSEADEAGLARALPWAEVIWHVLRPLTAAHIAAAPGLRLIQKIGVGVNTIDLDAARARGIAVCNLPGTNSRAVAELTLLLMLGALRRVSHFDAETRAGRGWAQPPALQDGLFELGGRTVGLVGYGAIPALLAPVLAAMGCRVLYTARAAKAGAVGEFRDLDALLAESDVVSLHIPETPETRGLIDARAMARMKPGAVLVNTARGGLVDQAALVAALRSGHLAAAGLDVFAAEPADPRDPLFSLPNVVVTPHVGWLTTGTFDRSFAIAAENVRRLGAGEALLHRVA</sequence>
<reference evidence="7" key="2">
    <citation type="journal article" date="2021" name="Syst. Appl. Microbiol.">
        <title>Roseomonas hellenica sp. nov., isolated from roots of wild-growing Alkanna tinctoria.</title>
        <authorList>
            <person name="Rat A."/>
            <person name="Naranjo H.D."/>
            <person name="Lebbe L."/>
            <person name="Cnockaert M."/>
            <person name="Krigas N."/>
            <person name="Grigoriadou K."/>
            <person name="Maloupa E."/>
            <person name="Willems A."/>
        </authorList>
    </citation>
    <scope>NUCLEOTIDE SEQUENCE</scope>
    <source>
        <strain evidence="7">LMG 31231</strain>
    </source>
</reference>
<evidence type="ECO:0000259" key="5">
    <source>
        <dbReference type="Pfam" id="PF00389"/>
    </source>
</evidence>
<dbReference type="InterPro" id="IPR036291">
    <property type="entry name" value="NAD(P)-bd_dom_sf"/>
</dbReference>
<dbReference type="PANTHER" id="PTHR10996">
    <property type="entry name" value="2-HYDROXYACID DEHYDROGENASE-RELATED"/>
    <property type="match status" value="1"/>
</dbReference>
<accession>A0A9X9WRF8</accession>
<evidence type="ECO:0000259" key="6">
    <source>
        <dbReference type="Pfam" id="PF02826"/>
    </source>
</evidence>
<reference evidence="7" key="1">
    <citation type="submission" date="2020-01" db="EMBL/GenBank/DDBJ databases">
        <authorList>
            <person name="Rat A."/>
        </authorList>
    </citation>
    <scope>NUCLEOTIDE SEQUENCE</scope>
    <source>
        <strain evidence="7">LMG 31231</strain>
    </source>
</reference>
<dbReference type="AlphaFoldDB" id="A0A9X9WRF8"/>
<comment type="caution">
    <text evidence="7">The sequence shown here is derived from an EMBL/GenBank/DDBJ whole genome shotgun (WGS) entry which is preliminary data.</text>
</comment>
<dbReference type="Pfam" id="PF00389">
    <property type="entry name" value="2-Hacid_dh"/>
    <property type="match status" value="1"/>
</dbReference>
<dbReference type="GO" id="GO:0016618">
    <property type="term" value="F:hydroxypyruvate reductase [NAD(P)H] activity"/>
    <property type="evidence" value="ECO:0007669"/>
    <property type="project" value="TreeGrafter"/>
</dbReference>
<dbReference type="Pfam" id="PF02826">
    <property type="entry name" value="2-Hacid_dh_C"/>
    <property type="match status" value="1"/>
</dbReference>
<dbReference type="Proteomes" id="UP001138751">
    <property type="component" value="Unassembled WGS sequence"/>
</dbReference>
<dbReference type="EMBL" id="JAAEDM010000002">
    <property type="protein sequence ID" value="MBR0669737.1"/>
    <property type="molecule type" value="Genomic_DNA"/>
</dbReference>
<dbReference type="InterPro" id="IPR006139">
    <property type="entry name" value="D-isomer_2_OHA_DH_cat_dom"/>
</dbReference>
<evidence type="ECO:0000313" key="8">
    <source>
        <dbReference type="Proteomes" id="UP001138751"/>
    </source>
</evidence>
<dbReference type="FunFam" id="3.40.50.720:FF:000203">
    <property type="entry name" value="D-3-phosphoglycerate dehydrogenase (SerA)"/>
    <property type="match status" value="1"/>
</dbReference>
<feature type="domain" description="D-isomer specific 2-hydroxyacid dehydrogenase catalytic" evidence="5">
    <location>
        <begin position="22"/>
        <end position="311"/>
    </location>
</feature>
<proteinExistence type="inferred from homology"/>
<dbReference type="CDD" id="cd12175">
    <property type="entry name" value="2-Hacid_dh_11"/>
    <property type="match status" value="1"/>
</dbReference>
<evidence type="ECO:0000256" key="4">
    <source>
        <dbReference type="RuleBase" id="RU003719"/>
    </source>
</evidence>